<dbReference type="PANTHER" id="PTHR42913:SF3">
    <property type="entry name" value="64 KDA MITOCHONDRIAL NADH DEHYDROGENASE (EUROFUNG)"/>
    <property type="match status" value="1"/>
</dbReference>
<dbReference type="EMBL" id="CP022132">
    <property type="protein sequence ID" value="ASG68205.1"/>
    <property type="molecule type" value="Genomic_DNA"/>
</dbReference>
<keyword evidence="3" id="KW-0285">Flavoprotein</keyword>
<dbReference type="SUPFAM" id="SSF51905">
    <property type="entry name" value="FAD/NAD(P)-binding domain"/>
    <property type="match status" value="1"/>
</dbReference>
<gene>
    <name evidence="7" type="ORF">CDV26_07205</name>
</gene>
<evidence type="ECO:0000259" key="6">
    <source>
        <dbReference type="Pfam" id="PF07992"/>
    </source>
</evidence>
<name>A0ABM6LZS3_9GAMM</name>
<dbReference type="Pfam" id="PF07992">
    <property type="entry name" value="Pyr_redox_2"/>
    <property type="match status" value="1"/>
</dbReference>
<evidence type="ECO:0000256" key="5">
    <source>
        <dbReference type="ARBA" id="ARBA00023002"/>
    </source>
</evidence>
<keyword evidence="8" id="KW-1185">Reference proteome</keyword>
<dbReference type="PRINTS" id="PR00368">
    <property type="entry name" value="FADPNR"/>
</dbReference>
<proteinExistence type="inferred from homology"/>
<comment type="cofactor">
    <cofactor evidence="1">
        <name>FAD</name>
        <dbReference type="ChEBI" id="CHEBI:57692"/>
    </cofactor>
</comment>
<dbReference type="InterPro" id="IPR051169">
    <property type="entry name" value="NADH-Q_oxidoreductase"/>
</dbReference>
<evidence type="ECO:0000256" key="2">
    <source>
        <dbReference type="ARBA" id="ARBA00005272"/>
    </source>
</evidence>
<evidence type="ECO:0000256" key="4">
    <source>
        <dbReference type="ARBA" id="ARBA00022827"/>
    </source>
</evidence>
<evidence type="ECO:0000256" key="3">
    <source>
        <dbReference type="ARBA" id="ARBA00022630"/>
    </source>
</evidence>
<keyword evidence="4" id="KW-0274">FAD</keyword>
<protein>
    <recommendedName>
        <fullName evidence="6">FAD/NAD(P)-binding domain-containing protein</fullName>
    </recommendedName>
</protein>
<sequence>MLCAGSELAQPRIKGIKTVYNIDTYKVAILGGGITGIELACELPVTLKKLTFELGLKPSSDLDVSIVDRGDVTYSLGKDPQKYIVDAFNLANIKCLNYASITEATQTKADKGSVTINDEVLEFNFIVSALGMKATNLNNLLDYDKDHANRIKVNHYLQTPNENIFIAGDAANVKVDDEHYAVMSCQQGRPQGRLAGHNAILHLLGISKMEEYYQPNYVTCVDLGEYGGLYTEGWERKVKKIGMEAKDIKKHINLERIYPPNRRDETGIFEEAGELQFITPHESHETTKKSK</sequence>
<reference evidence="7 8" key="1">
    <citation type="submission" date="2017-06" db="EMBL/GenBank/DDBJ databases">
        <title>Complete genome of Francisella halioticida.</title>
        <authorList>
            <person name="Sjodin A."/>
        </authorList>
    </citation>
    <scope>NUCLEOTIDE SEQUENCE [LARGE SCALE GENOMIC DNA]</scope>
    <source>
        <strain evidence="7 8">DSM 23729</strain>
    </source>
</reference>
<evidence type="ECO:0000256" key="1">
    <source>
        <dbReference type="ARBA" id="ARBA00001974"/>
    </source>
</evidence>
<dbReference type="InterPro" id="IPR036188">
    <property type="entry name" value="FAD/NAD-bd_sf"/>
</dbReference>
<dbReference type="PANTHER" id="PTHR42913">
    <property type="entry name" value="APOPTOSIS-INDUCING FACTOR 1"/>
    <property type="match status" value="1"/>
</dbReference>
<comment type="similarity">
    <text evidence="2">Belongs to the NADH dehydrogenase family.</text>
</comment>
<dbReference type="Gene3D" id="3.50.50.100">
    <property type="match status" value="1"/>
</dbReference>
<dbReference type="Proteomes" id="UP000249910">
    <property type="component" value="Chromosome"/>
</dbReference>
<evidence type="ECO:0000313" key="8">
    <source>
        <dbReference type="Proteomes" id="UP000249910"/>
    </source>
</evidence>
<evidence type="ECO:0000313" key="7">
    <source>
        <dbReference type="EMBL" id="ASG68205.1"/>
    </source>
</evidence>
<organism evidence="7 8">
    <name type="scientific">Francisella halioticida</name>
    <dbReference type="NCBI Taxonomy" id="549298"/>
    <lineage>
        <taxon>Bacteria</taxon>
        <taxon>Pseudomonadati</taxon>
        <taxon>Pseudomonadota</taxon>
        <taxon>Gammaproteobacteria</taxon>
        <taxon>Thiotrichales</taxon>
        <taxon>Francisellaceae</taxon>
        <taxon>Francisella</taxon>
    </lineage>
</organism>
<accession>A0ABM6LZS3</accession>
<feature type="domain" description="FAD/NAD(P)-binding" evidence="6">
    <location>
        <begin position="26"/>
        <end position="182"/>
    </location>
</feature>
<dbReference type="InterPro" id="IPR023753">
    <property type="entry name" value="FAD/NAD-binding_dom"/>
</dbReference>
<keyword evidence="5" id="KW-0560">Oxidoreductase</keyword>